<name>A0A0S4LSY9_9BACT</name>
<feature type="signal peptide" evidence="1">
    <location>
        <begin position="1"/>
        <end position="27"/>
    </location>
</feature>
<evidence type="ECO:0008006" key="4">
    <source>
        <dbReference type="Google" id="ProtNLM"/>
    </source>
</evidence>
<evidence type="ECO:0000256" key="1">
    <source>
        <dbReference type="SAM" id="SignalP"/>
    </source>
</evidence>
<proteinExistence type="predicted"/>
<dbReference type="PROSITE" id="PS51257">
    <property type="entry name" value="PROKAR_LIPOPROTEIN"/>
    <property type="match status" value="1"/>
</dbReference>
<organism evidence="2 3">
    <name type="scientific">Candidatus Nitrospira nitrosa</name>
    <dbReference type="NCBI Taxonomy" id="1742972"/>
    <lineage>
        <taxon>Bacteria</taxon>
        <taxon>Pseudomonadati</taxon>
        <taxon>Nitrospirota</taxon>
        <taxon>Nitrospiria</taxon>
        <taxon>Nitrospirales</taxon>
        <taxon>Nitrospiraceae</taxon>
        <taxon>Nitrospira</taxon>
    </lineage>
</organism>
<feature type="chain" id="PRO_5006624245" description="Lipoprotein" evidence="1">
    <location>
        <begin position="28"/>
        <end position="200"/>
    </location>
</feature>
<protein>
    <recommendedName>
        <fullName evidence="4">Lipoprotein</fullName>
    </recommendedName>
</protein>
<dbReference type="Proteomes" id="UP000199032">
    <property type="component" value="Unassembled WGS sequence"/>
</dbReference>
<reference evidence="2 3" key="1">
    <citation type="submission" date="2015-10" db="EMBL/GenBank/DDBJ databases">
        <authorList>
            <person name="Gilbert D.G."/>
        </authorList>
    </citation>
    <scope>NUCLEOTIDE SEQUENCE [LARGE SCALE GENOMIC DNA]</scope>
    <source>
        <strain evidence="2">COMA1</strain>
    </source>
</reference>
<dbReference type="AlphaFoldDB" id="A0A0S4LSY9"/>
<dbReference type="EMBL" id="CZQA01000010">
    <property type="protein sequence ID" value="CUS38194.1"/>
    <property type="molecule type" value="Genomic_DNA"/>
</dbReference>
<evidence type="ECO:0000313" key="2">
    <source>
        <dbReference type="EMBL" id="CUS38194.1"/>
    </source>
</evidence>
<accession>A0A0S4LSY9</accession>
<sequence length="200" mass="21245">MPPTCNRLILLPSLAVLVVAAMLVSCATTRVDISPSPQAPVCDGTASALVFWAAQWRPNQKDVSNREAAAQTGLKEFLQTSGCFKNYELRRVAVLTPTGVASEVGSTNRLFNKVVVITLRELGPVIKLLSSLALIDGGTDVVLQVDEYTPPVEIPTRTFTVRWQNGGPGVIKGVASLPQELRAALITALQPNSPSSNAAP</sequence>
<evidence type="ECO:0000313" key="3">
    <source>
        <dbReference type="Proteomes" id="UP000199032"/>
    </source>
</evidence>
<keyword evidence="3" id="KW-1185">Reference proteome</keyword>
<dbReference type="STRING" id="1742972.COMA1_40459"/>
<gene>
    <name evidence="2" type="ORF">COMA1_40459</name>
</gene>
<keyword evidence="1" id="KW-0732">Signal</keyword>